<evidence type="ECO:0000256" key="1">
    <source>
        <dbReference type="SAM" id="MobiDB-lite"/>
    </source>
</evidence>
<dbReference type="AlphaFoldDB" id="A0A8S0R7G0"/>
<dbReference type="EMBL" id="CACTIH010002198">
    <property type="protein sequence ID" value="CAA2974802.1"/>
    <property type="molecule type" value="Genomic_DNA"/>
</dbReference>
<keyword evidence="3" id="KW-1185">Reference proteome</keyword>
<evidence type="ECO:0000313" key="3">
    <source>
        <dbReference type="Proteomes" id="UP000594638"/>
    </source>
</evidence>
<feature type="compositionally biased region" description="Polar residues" evidence="1">
    <location>
        <begin position="168"/>
        <end position="188"/>
    </location>
</feature>
<evidence type="ECO:0000313" key="2">
    <source>
        <dbReference type="EMBL" id="CAA2974802.1"/>
    </source>
</evidence>
<proteinExistence type="predicted"/>
<dbReference type="Gramene" id="OE9A083042T2">
    <property type="protein sequence ID" value="OE9A083042C2"/>
    <property type="gene ID" value="OE9A083042"/>
</dbReference>
<reference evidence="2 3" key="1">
    <citation type="submission" date="2019-12" db="EMBL/GenBank/DDBJ databases">
        <authorList>
            <person name="Alioto T."/>
            <person name="Alioto T."/>
            <person name="Gomez Garrido J."/>
        </authorList>
    </citation>
    <scope>NUCLEOTIDE SEQUENCE [LARGE SCALE GENOMIC DNA]</scope>
</reference>
<organism evidence="2 3">
    <name type="scientific">Olea europaea subsp. europaea</name>
    <dbReference type="NCBI Taxonomy" id="158383"/>
    <lineage>
        <taxon>Eukaryota</taxon>
        <taxon>Viridiplantae</taxon>
        <taxon>Streptophyta</taxon>
        <taxon>Embryophyta</taxon>
        <taxon>Tracheophyta</taxon>
        <taxon>Spermatophyta</taxon>
        <taxon>Magnoliopsida</taxon>
        <taxon>eudicotyledons</taxon>
        <taxon>Gunneridae</taxon>
        <taxon>Pentapetalae</taxon>
        <taxon>asterids</taxon>
        <taxon>lamiids</taxon>
        <taxon>Lamiales</taxon>
        <taxon>Oleaceae</taxon>
        <taxon>Oleeae</taxon>
        <taxon>Olea</taxon>
    </lineage>
</organism>
<name>A0A8S0R7G0_OLEEU</name>
<dbReference type="OrthoDB" id="1934430at2759"/>
<dbReference type="Proteomes" id="UP000594638">
    <property type="component" value="Unassembled WGS sequence"/>
</dbReference>
<accession>A0A8S0R7G0</accession>
<sequence length="298" mass="32369">MNTKENRVVRMENPFNLKVGQVFTGFGIGCGIGIGVGRPLNLGAIPVLNQIMVATRGATDAFSDVGRHVNNSLRKVGAKNLEAGIGCGVGFGHGFGVGLAVKPGVVHKMQSNLLQAVTHVMMKLGISPGLFVDQGILPASLRSGINMVKEPSHDNPIGSMGQLVKSIPNSTEQGNIGQRSKNENSSVETLAPETDAVNTQSTSRVEKVISNFFENPLLKEERGKVNEKAEKLQSQNNMLQMVLKHQLLIEELMRENEKLCQILIEELKVPPSKLQSSFSGSKSPCSECFVCRRKQRKR</sequence>
<dbReference type="PANTHER" id="PTHR36051">
    <property type="entry name" value="DYNAMIN"/>
    <property type="match status" value="1"/>
</dbReference>
<feature type="region of interest" description="Disordered" evidence="1">
    <location>
        <begin position="168"/>
        <end position="201"/>
    </location>
</feature>
<protein>
    <submittedName>
        <fullName evidence="2">Uncharacterized protein</fullName>
    </submittedName>
</protein>
<dbReference type="PANTHER" id="PTHR36051:SF2">
    <property type="entry name" value="DYNAMIN"/>
    <property type="match status" value="1"/>
</dbReference>
<comment type="caution">
    <text evidence="2">The sequence shown here is derived from an EMBL/GenBank/DDBJ whole genome shotgun (WGS) entry which is preliminary data.</text>
</comment>
<dbReference type="PROSITE" id="PS51257">
    <property type="entry name" value="PROKAR_LIPOPROTEIN"/>
    <property type="match status" value="1"/>
</dbReference>
<gene>
    <name evidence="2" type="ORF">OLEA9_A083042</name>
</gene>